<keyword evidence="2" id="KW-1185">Reference proteome</keyword>
<comment type="caution">
    <text evidence="1">The sequence shown here is derived from an EMBL/GenBank/DDBJ whole genome shotgun (WGS) entry which is preliminary data.</text>
</comment>
<sequence>MFRKQVSLQVERGRKSSMNFRTAERFGLVEVIEKPVVFWFEQYQEGATA</sequence>
<name>A0A084ZIB5_9ENTR</name>
<gene>
    <name evidence="1" type="ORF">GTGU_04653</name>
</gene>
<proteinExistence type="predicted"/>
<dbReference type="Proteomes" id="UP000028630">
    <property type="component" value="Unassembled WGS sequence"/>
</dbReference>
<evidence type="ECO:0000313" key="2">
    <source>
        <dbReference type="Proteomes" id="UP000028630"/>
    </source>
</evidence>
<dbReference type="eggNOG" id="COG1403">
    <property type="taxonomic scope" value="Bacteria"/>
</dbReference>
<dbReference type="AlphaFoldDB" id="A0A084ZIB5"/>
<protein>
    <submittedName>
        <fullName evidence="1">Uncharacterized protein</fullName>
    </submittedName>
</protein>
<reference evidence="2" key="1">
    <citation type="submission" date="2014-05" db="EMBL/GenBank/DDBJ databases">
        <title>ATOL: Assembling a taxonomically balanced genome-scale reconstruction of the evolutionary history of the Enterobacteriaceae.</title>
        <authorList>
            <person name="Plunkett G. III"/>
            <person name="Neeno-Eckwall E.C."/>
            <person name="Glasner J.D."/>
            <person name="Perna N.T."/>
        </authorList>
    </citation>
    <scope>NUCLEOTIDE SEQUENCE [LARGE SCALE GENOMIC DNA]</scope>
    <source>
        <strain evidence="2">ATCC 49490</strain>
    </source>
</reference>
<organism evidence="1 2">
    <name type="scientific">Trabulsiella guamensis ATCC 49490</name>
    <dbReference type="NCBI Taxonomy" id="1005994"/>
    <lineage>
        <taxon>Bacteria</taxon>
        <taxon>Pseudomonadati</taxon>
        <taxon>Pseudomonadota</taxon>
        <taxon>Gammaproteobacteria</taxon>
        <taxon>Enterobacterales</taxon>
        <taxon>Enterobacteriaceae</taxon>
        <taxon>Trabulsiella</taxon>
    </lineage>
</organism>
<dbReference type="EMBL" id="JMTB01000136">
    <property type="protein sequence ID" value="KFB97209.1"/>
    <property type="molecule type" value="Genomic_DNA"/>
</dbReference>
<evidence type="ECO:0000313" key="1">
    <source>
        <dbReference type="EMBL" id="KFB97209.1"/>
    </source>
</evidence>
<accession>A0A084ZIB5</accession>